<dbReference type="PROSITE" id="PS51220">
    <property type="entry name" value="NIDO"/>
    <property type="match status" value="1"/>
</dbReference>
<evidence type="ECO:0000256" key="3">
    <source>
        <dbReference type="SAM" id="MobiDB-lite"/>
    </source>
</evidence>
<evidence type="ECO:0000313" key="6">
    <source>
        <dbReference type="Proteomes" id="UP000694700"/>
    </source>
</evidence>
<dbReference type="InterPro" id="IPR052749">
    <property type="entry name" value="Alpha-tectorin"/>
</dbReference>
<keyword evidence="2" id="KW-1015">Disulfide bond</keyword>
<dbReference type="AlphaFoldDB" id="A0A8C2ASW8"/>
<evidence type="ECO:0000259" key="4">
    <source>
        <dbReference type="PROSITE" id="PS51220"/>
    </source>
</evidence>
<organism evidence="5 6">
    <name type="scientific">Cyprinus carpio</name>
    <name type="common">Common carp</name>
    <dbReference type="NCBI Taxonomy" id="7962"/>
    <lineage>
        <taxon>Eukaryota</taxon>
        <taxon>Metazoa</taxon>
        <taxon>Chordata</taxon>
        <taxon>Craniata</taxon>
        <taxon>Vertebrata</taxon>
        <taxon>Euteleostomi</taxon>
        <taxon>Actinopterygii</taxon>
        <taxon>Neopterygii</taxon>
        <taxon>Teleostei</taxon>
        <taxon>Ostariophysi</taxon>
        <taxon>Cypriniformes</taxon>
        <taxon>Cyprinidae</taxon>
        <taxon>Cyprininae</taxon>
        <taxon>Cyprinus</taxon>
    </lineage>
</organism>
<dbReference type="GO" id="GO:0007160">
    <property type="term" value="P:cell-matrix adhesion"/>
    <property type="evidence" value="ECO:0007669"/>
    <property type="project" value="InterPro"/>
</dbReference>
<name>A0A8C2ASW8_CYPCA</name>
<protein>
    <recommendedName>
        <fullName evidence="4">NIDO domain-containing protein</fullName>
    </recommendedName>
</protein>
<dbReference type="Ensembl" id="ENSCCRT00015113064.1">
    <property type="protein sequence ID" value="ENSCCRP00015109591.1"/>
    <property type="gene ID" value="ENSCCRG00015043473.1"/>
</dbReference>
<reference evidence="5" key="1">
    <citation type="submission" date="2025-08" db="UniProtKB">
        <authorList>
            <consortium name="Ensembl"/>
        </authorList>
    </citation>
    <scope>IDENTIFICATION</scope>
</reference>
<accession>A0A8C2ASW8</accession>
<keyword evidence="1" id="KW-0732">Signal</keyword>
<evidence type="ECO:0000256" key="1">
    <source>
        <dbReference type="ARBA" id="ARBA00022729"/>
    </source>
</evidence>
<dbReference type="Pfam" id="PF06119">
    <property type="entry name" value="NIDO"/>
    <property type="match status" value="1"/>
</dbReference>
<dbReference type="InterPro" id="IPR003886">
    <property type="entry name" value="NIDO_dom"/>
</dbReference>
<dbReference type="PANTHER" id="PTHR46160:SF9">
    <property type="entry name" value="PROTEIN PRY2-RELATED"/>
    <property type="match status" value="1"/>
</dbReference>
<feature type="compositionally biased region" description="Low complexity" evidence="3">
    <location>
        <begin position="11"/>
        <end position="29"/>
    </location>
</feature>
<dbReference type="Pfam" id="PF23283">
    <property type="entry name" value="D8C_UMOD"/>
    <property type="match status" value="1"/>
</dbReference>
<feature type="region of interest" description="Disordered" evidence="3">
    <location>
        <begin position="1"/>
        <end position="29"/>
    </location>
</feature>
<dbReference type="InterPro" id="IPR057774">
    <property type="entry name" value="D8C_UMOD/GP2/OIT3-like"/>
</dbReference>
<evidence type="ECO:0000256" key="2">
    <source>
        <dbReference type="ARBA" id="ARBA00023157"/>
    </source>
</evidence>
<dbReference type="Proteomes" id="UP000694700">
    <property type="component" value="Unplaced"/>
</dbReference>
<proteinExistence type="predicted"/>
<dbReference type="SMART" id="SM00539">
    <property type="entry name" value="NIDO"/>
    <property type="match status" value="1"/>
</dbReference>
<sequence>MFLIPKATNQSTPSVSTTTETVPPIASITPPITTTAPPVEPCYNYSVLDDLWRATTNQYSSQIMCDTWVSWNGWYRLFIQDQSVQMADTCVDEYSCGTHAPLWLNGGHPTVEDGVVTRDVCGHWDNNCCYFQSNPIKVKACPGGYYVYEFVSPSFCHLAYCANASNINTTFTTVMPETTTAETTTTETTTIETTTIETTTMDNMSGPFYPFGTGDTVNGRIDDGSSSVIYLQQPFIFFGQTYNQIYVNNNGHLTFDGAWGSFSPYQFPAYGGKDLIAPFWTDIDNRWNGVISYQQYTSGSVLTQATQDINQYFPDLSFSASWVFVATWDRVAYFYNSGAETSFQVVLISNGHLSFVVMNYGAIAPTQRYVQSGYDTIDSSYHFSITRSLQNDITSLPNSSNINVPGRWAFRTDHGSRGCQFNGLPVQLGDYFWSDAACQERCTCTNRGLQCSFEPCTYSQACRPAAFQYTCQNIQRQTCTISGDPRSSLLHL</sequence>
<dbReference type="PANTHER" id="PTHR46160">
    <property type="entry name" value="ALPHA-TECTORIN-RELATED"/>
    <property type="match status" value="1"/>
</dbReference>
<evidence type="ECO:0000313" key="5">
    <source>
        <dbReference type="Ensembl" id="ENSCCRP00015109591.1"/>
    </source>
</evidence>
<feature type="domain" description="NIDO" evidence="4">
    <location>
        <begin position="278"/>
        <end position="415"/>
    </location>
</feature>